<organism evidence="2 3">
    <name type="scientific">Fonsecaea erecta</name>
    <dbReference type="NCBI Taxonomy" id="1367422"/>
    <lineage>
        <taxon>Eukaryota</taxon>
        <taxon>Fungi</taxon>
        <taxon>Dikarya</taxon>
        <taxon>Ascomycota</taxon>
        <taxon>Pezizomycotina</taxon>
        <taxon>Eurotiomycetes</taxon>
        <taxon>Chaetothyriomycetidae</taxon>
        <taxon>Chaetothyriales</taxon>
        <taxon>Herpotrichiellaceae</taxon>
        <taxon>Fonsecaea</taxon>
    </lineage>
</organism>
<dbReference type="OrthoDB" id="5424209at2759"/>
<evidence type="ECO:0000256" key="1">
    <source>
        <dbReference type="SAM" id="MobiDB-lite"/>
    </source>
</evidence>
<reference evidence="2 3" key="1">
    <citation type="submission" date="2016-04" db="EMBL/GenBank/DDBJ databases">
        <title>Draft genome of Fonsecaea erecta CBS 125763.</title>
        <authorList>
            <person name="Weiss V.A."/>
            <person name="Vicente V.A."/>
            <person name="Raittz R.T."/>
            <person name="Moreno L.F."/>
            <person name="De Souza E.M."/>
            <person name="Pedrosa F.O."/>
            <person name="Steffens M.B."/>
            <person name="Faoro H."/>
            <person name="Tadra-Sfeir M.Z."/>
            <person name="Najafzadeh M.J."/>
            <person name="Felipe M.S."/>
            <person name="Teixeira M."/>
            <person name="Sun J."/>
            <person name="Xi L."/>
            <person name="Gomes R."/>
            <person name="De Azevedo C.M."/>
            <person name="Salgado C.G."/>
            <person name="Da Silva M.B."/>
            <person name="Nascimento M.F."/>
            <person name="Queiroz-Telles F."/>
            <person name="Attili D.S."/>
            <person name="Gorbushina A."/>
        </authorList>
    </citation>
    <scope>NUCLEOTIDE SEQUENCE [LARGE SCALE GENOMIC DNA]</scope>
    <source>
        <strain evidence="2 3">CBS 125763</strain>
    </source>
</reference>
<name>A0A178Z2J1_9EURO</name>
<dbReference type="Proteomes" id="UP000078343">
    <property type="component" value="Unassembled WGS sequence"/>
</dbReference>
<comment type="caution">
    <text evidence="2">The sequence shown here is derived from an EMBL/GenBank/DDBJ whole genome shotgun (WGS) entry which is preliminary data.</text>
</comment>
<gene>
    <name evidence="2" type="ORF">AYL99_11788</name>
</gene>
<proteinExistence type="predicted"/>
<dbReference type="STRING" id="1367422.A0A178Z2J1"/>
<feature type="region of interest" description="Disordered" evidence="1">
    <location>
        <begin position="1"/>
        <end position="33"/>
    </location>
</feature>
<dbReference type="EMBL" id="LVYI01000016">
    <property type="protein sequence ID" value="OAP54028.1"/>
    <property type="molecule type" value="Genomic_DNA"/>
</dbReference>
<keyword evidence="3" id="KW-1185">Reference proteome</keyword>
<dbReference type="AlphaFoldDB" id="A0A178Z2J1"/>
<dbReference type="RefSeq" id="XP_018687395.1">
    <property type="nucleotide sequence ID" value="XM_018843293.1"/>
</dbReference>
<dbReference type="GeneID" id="30015956"/>
<sequence length="680" mass="74912">MESLALSDICSEPSSTFSSPKKRNRGDLSSSSEEYVFDKNVGDRIKGRVPGSPIHSSEGLDIETYRVGGPELPMLPIRHLETPKDTKKLFGDHIGNDLAQILKEYSLWPTNPFFDMITLLSLARPDAEPHTYVWTELQWYDGCQQLWTQAADKMRSKLKQLGHPEIRVLLADPRAMITPFSKAIPIRDPLLKTWPSVADKILKAVSVRQSWLTLDLLIRGKEWYGGKDEEKFKAVLLIHFDTQDDWEGSFLQEARSAISSDPVYQQRGVELEILRGYLVGGANRTFDTDQPPAVGHGDDLFNTIPYMGASICPDSYVGSGSFGCAITLGDSATYGLTACHVALPTSDGQVTYADPTAQRNIPPGLVKLLPTGAAFGKIPNPPVIKMPSKSDLEAVKKYHQDEIDAMNEIVTRELKYVEDLIKAEEPGEEPLISGQQRDKYERYMREIVGHKSLLSKANKLLADIDSSRCSLGPIRAFSGFRKDENTGMILDWALFPMHSSKGPIQNRLPSQPPHPKDPKRLMEEHLLGFSAPLGGETVYKVGRTTGFTTGIVNPAPTFIHKLEAPSTRVWPGEPGSQNPQSPELSRASVVGVIPINVDGKFLGPGDPGAVVFDADGIMKGLIVAGCYHHRVAYITPSPDLLKDIKMMTGAKEIAFPNPRYPSNRPMGSQMLITTSDSVQG</sequence>
<evidence type="ECO:0000313" key="3">
    <source>
        <dbReference type="Proteomes" id="UP000078343"/>
    </source>
</evidence>
<evidence type="ECO:0000313" key="2">
    <source>
        <dbReference type="EMBL" id="OAP54028.1"/>
    </source>
</evidence>
<accession>A0A178Z2J1</accession>
<protein>
    <submittedName>
        <fullName evidence="2">Uncharacterized protein</fullName>
    </submittedName>
</protein>